<dbReference type="RefSeq" id="WP_224455235.1">
    <property type="nucleotide sequence ID" value="NZ_BAAAGG010000002.1"/>
</dbReference>
<evidence type="ECO:0000313" key="2">
    <source>
        <dbReference type="EMBL" id="GAA0752102.1"/>
    </source>
</evidence>
<gene>
    <name evidence="2" type="ORF">GCM10009433_02890</name>
</gene>
<evidence type="ECO:0000256" key="1">
    <source>
        <dbReference type="SAM" id="SignalP"/>
    </source>
</evidence>
<evidence type="ECO:0000313" key="3">
    <source>
        <dbReference type="Proteomes" id="UP001500185"/>
    </source>
</evidence>
<feature type="signal peptide" evidence="1">
    <location>
        <begin position="1"/>
        <end position="20"/>
    </location>
</feature>
<protein>
    <submittedName>
        <fullName evidence="2">Uncharacterized protein</fullName>
    </submittedName>
</protein>
<dbReference type="Proteomes" id="UP001500185">
    <property type="component" value="Unassembled WGS sequence"/>
</dbReference>
<name>A0ABN1K1L9_9FLAO</name>
<comment type="caution">
    <text evidence="2">The sequence shown here is derived from an EMBL/GenBank/DDBJ whole genome shotgun (WGS) entry which is preliminary data.</text>
</comment>
<keyword evidence="1" id="KW-0732">Signal</keyword>
<dbReference type="EMBL" id="BAAAGG010000002">
    <property type="protein sequence ID" value="GAA0752102.1"/>
    <property type="molecule type" value="Genomic_DNA"/>
</dbReference>
<proteinExistence type="predicted"/>
<accession>A0ABN1K1L9</accession>
<organism evidence="2 3">
    <name type="scientific">Psychroflexus lacisalsi</name>
    <dbReference type="NCBI Taxonomy" id="503928"/>
    <lineage>
        <taxon>Bacteria</taxon>
        <taxon>Pseudomonadati</taxon>
        <taxon>Bacteroidota</taxon>
        <taxon>Flavobacteriia</taxon>
        <taxon>Flavobacteriales</taxon>
        <taxon>Flavobacteriaceae</taxon>
        <taxon>Psychroflexus</taxon>
    </lineage>
</organism>
<sequence length="176" mass="20358">MKKKIILIAIGIFTMTSSYSQVFSDLPFNIKIGETGHEEIENHGVCEKRIKVSAYSFRCEEYEIAGKFRVFMSQNEVVNKIKFSNYHNHRLPRKWSELGLSLGSGYQGSDGLFTQTTNGTQKEEVLRILKLQGISGIREIKSSDYKDILFELGNYEYQFRVHYGKGLWSINISEFY</sequence>
<reference evidence="2 3" key="1">
    <citation type="journal article" date="2019" name="Int. J. Syst. Evol. Microbiol.">
        <title>The Global Catalogue of Microorganisms (GCM) 10K type strain sequencing project: providing services to taxonomists for standard genome sequencing and annotation.</title>
        <authorList>
            <consortium name="The Broad Institute Genomics Platform"/>
            <consortium name="The Broad Institute Genome Sequencing Center for Infectious Disease"/>
            <person name="Wu L."/>
            <person name="Ma J."/>
        </authorList>
    </citation>
    <scope>NUCLEOTIDE SEQUENCE [LARGE SCALE GENOMIC DNA]</scope>
    <source>
        <strain evidence="2 3">JCM 16231</strain>
    </source>
</reference>
<feature type="chain" id="PRO_5046568967" evidence="1">
    <location>
        <begin position="21"/>
        <end position="176"/>
    </location>
</feature>
<keyword evidence="3" id="KW-1185">Reference proteome</keyword>